<accession>A0ACA9PIB6</accession>
<feature type="non-terminal residue" evidence="1">
    <location>
        <position position="1"/>
    </location>
</feature>
<evidence type="ECO:0000313" key="1">
    <source>
        <dbReference type="EMBL" id="CAG8712009.1"/>
    </source>
</evidence>
<keyword evidence="2" id="KW-1185">Reference proteome</keyword>
<dbReference type="Proteomes" id="UP000789702">
    <property type="component" value="Unassembled WGS sequence"/>
</dbReference>
<protein>
    <submittedName>
        <fullName evidence="1">15750_t:CDS:1</fullName>
    </submittedName>
</protein>
<sequence length="322" mass="35902">TVMMQNKQQQSPSGYRPIVPATSTPVYVPVSPYHLPQATLPPFETPPASPFSQPMHNYNGQSVFKLPPPMQPLSPAALHGCQPMLPSSNSNIVHQHNAHPANIALEISPIHRPTMQHHTSVIHTLTSPHLSPDKPLTTADQRELARKVSHSAIERRRRERINDKIMQLKDLIPSCADQDHLNKLCILQSSIEYIEYLQDLVITYRQREKDGGKTDDNRSSEDGRVVKRSKFDRYDILPSSKLSSRFEPLDDNKEYRHKKSVSSSTSSDQAMNTEKVNSEDNDSTIKTAVSDTPTSPDSEDAGALLLSSTAQKSKEIIKSAST</sequence>
<organism evidence="1 2">
    <name type="scientific">Dentiscutata heterogama</name>
    <dbReference type="NCBI Taxonomy" id="1316150"/>
    <lineage>
        <taxon>Eukaryota</taxon>
        <taxon>Fungi</taxon>
        <taxon>Fungi incertae sedis</taxon>
        <taxon>Mucoromycota</taxon>
        <taxon>Glomeromycotina</taxon>
        <taxon>Glomeromycetes</taxon>
        <taxon>Diversisporales</taxon>
        <taxon>Gigasporaceae</taxon>
        <taxon>Dentiscutata</taxon>
    </lineage>
</organism>
<feature type="non-terminal residue" evidence="1">
    <location>
        <position position="322"/>
    </location>
</feature>
<dbReference type="EMBL" id="CAJVPU010029825">
    <property type="protein sequence ID" value="CAG8712009.1"/>
    <property type="molecule type" value="Genomic_DNA"/>
</dbReference>
<comment type="caution">
    <text evidence="1">The sequence shown here is derived from an EMBL/GenBank/DDBJ whole genome shotgun (WGS) entry which is preliminary data.</text>
</comment>
<gene>
    <name evidence="1" type="ORF">DHETER_LOCUS12316</name>
</gene>
<evidence type="ECO:0000313" key="2">
    <source>
        <dbReference type="Proteomes" id="UP000789702"/>
    </source>
</evidence>
<reference evidence="1" key="1">
    <citation type="submission" date="2021-06" db="EMBL/GenBank/DDBJ databases">
        <authorList>
            <person name="Kallberg Y."/>
            <person name="Tangrot J."/>
            <person name="Rosling A."/>
        </authorList>
    </citation>
    <scope>NUCLEOTIDE SEQUENCE</scope>
    <source>
        <strain evidence="1">IL203A</strain>
    </source>
</reference>
<name>A0ACA9PIB6_9GLOM</name>
<proteinExistence type="predicted"/>